<evidence type="ECO:0000313" key="3">
    <source>
        <dbReference type="Proteomes" id="UP000008144"/>
    </source>
</evidence>
<reference evidence="2" key="3">
    <citation type="submission" date="2025-08" db="UniProtKB">
        <authorList>
            <consortium name="Ensembl"/>
        </authorList>
    </citation>
    <scope>IDENTIFICATION</scope>
</reference>
<keyword evidence="1" id="KW-0732">Signal</keyword>
<dbReference type="Proteomes" id="UP000008144">
    <property type="component" value="Chromosome 7"/>
</dbReference>
<reference evidence="3" key="1">
    <citation type="journal article" date="2002" name="Science">
        <title>The draft genome of Ciona intestinalis: insights into chordate and vertebrate origins.</title>
        <authorList>
            <person name="Dehal P."/>
            <person name="Satou Y."/>
            <person name="Campbell R.K."/>
            <person name="Chapman J."/>
            <person name="Degnan B."/>
            <person name="De Tomaso A."/>
            <person name="Davidson B."/>
            <person name="Di Gregorio A."/>
            <person name="Gelpke M."/>
            <person name="Goodstein D.M."/>
            <person name="Harafuji N."/>
            <person name="Hastings K.E."/>
            <person name="Ho I."/>
            <person name="Hotta K."/>
            <person name="Huang W."/>
            <person name="Kawashima T."/>
            <person name="Lemaire P."/>
            <person name="Martinez D."/>
            <person name="Meinertzhagen I.A."/>
            <person name="Necula S."/>
            <person name="Nonaka M."/>
            <person name="Putnam N."/>
            <person name="Rash S."/>
            <person name="Saiga H."/>
            <person name="Satake M."/>
            <person name="Terry A."/>
            <person name="Yamada L."/>
            <person name="Wang H.G."/>
            <person name="Awazu S."/>
            <person name="Azumi K."/>
            <person name="Boore J."/>
            <person name="Branno M."/>
            <person name="Chin-Bow S."/>
            <person name="DeSantis R."/>
            <person name="Doyle S."/>
            <person name="Francino P."/>
            <person name="Keys D.N."/>
            <person name="Haga S."/>
            <person name="Hayashi H."/>
            <person name="Hino K."/>
            <person name="Imai K.S."/>
            <person name="Inaba K."/>
            <person name="Kano S."/>
            <person name="Kobayashi K."/>
            <person name="Kobayashi M."/>
            <person name="Lee B.I."/>
            <person name="Makabe K.W."/>
            <person name="Manohar C."/>
            <person name="Matassi G."/>
            <person name="Medina M."/>
            <person name="Mochizuki Y."/>
            <person name="Mount S."/>
            <person name="Morishita T."/>
            <person name="Miura S."/>
            <person name="Nakayama A."/>
            <person name="Nishizaka S."/>
            <person name="Nomoto H."/>
            <person name="Ohta F."/>
            <person name="Oishi K."/>
            <person name="Rigoutsos I."/>
            <person name="Sano M."/>
            <person name="Sasaki A."/>
            <person name="Sasakura Y."/>
            <person name="Shoguchi E."/>
            <person name="Shin-i T."/>
            <person name="Spagnuolo A."/>
            <person name="Stainier D."/>
            <person name="Suzuki M.M."/>
            <person name="Tassy O."/>
            <person name="Takatori N."/>
            <person name="Tokuoka M."/>
            <person name="Yagi K."/>
            <person name="Yoshizaki F."/>
            <person name="Wada S."/>
            <person name="Zhang C."/>
            <person name="Hyatt P.D."/>
            <person name="Larimer F."/>
            <person name="Detter C."/>
            <person name="Doggett N."/>
            <person name="Glavina T."/>
            <person name="Hawkins T."/>
            <person name="Richardson P."/>
            <person name="Lucas S."/>
            <person name="Kohara Y."/>
            <person name="Levine M."/>
            <person name="Satoh N."/>
            <person name="Rokhsar D.S."/>
        </authorList>
    </citation>
    <scope>NUCLEOTIDE SEQUENCE [LARGE SCALE GENOMIC DNA]</scope>
</reference>
<evidence type="ECO:0000256" key="1">
    <source>
        <dbReference type="SAM" id="SignalP"/>
    </source>
</evidence>
<dbReference type="HOGENOM" id="CLU_3124467_0_0_1"/>
<sequence length="50" mass="5748">MEPISNIIMMNNIWLVGWLVTHVDCLPLPRVEASQPHQRHLLHYLSASDA</sequence>
<reference evidence="2" key="2">
    <citation type="journal article" date="2008" name="Genome Biol.">
        <title>Improved genome assembly and evidence-based global gene model set for the chordate Ciona intestinalis: new insight into intron and operon populations.</title>
        <authorList>
            <person name="Satou Y."/>
            <person name="Mineta K."/>
            <person name="Ogasawara M."/>
            <person name="Sasakura Y."/>
            <person name="Shoguchi E."/>
            <person name="Ueno K."/>
            <person name="Yamada L."/>
            <person name="Matsumoto J."/>
            <person name="Wasserscheid J."/>
            <person name="Dewar K."/>
            <person name="Wiley G.B."/>
            <person name="Macmil S.L."/>
            <person name="Roe B.A."/>
            <person name="Zeller R.W."/>
            <person name="Hastings K.E."/>
            <person name="Lemaire P."/>
            <person name="Lindquist E."/>
            <person name="Endo T."/>
            <person name="Hotta K."/>
            <person name="Inaba K."/>
        </authorList>
    </citation>
    <scope>NUCLEOTIDE SEQUENCE [LARGE SCALE GENOMIC DNA]</scope>
    <source>
        <strain evidence="2">wild type</strain>
    </source>
</reference>
<name>H2XN96_CIOIN</name>
<keyword evidence="3" id="KW-1185">Reference proteome</keyword>
<accession>H2XN96</accession>
<dbReference type="Ensembl" id="ENSCINT00000034311.1">
    <property type="protein sequence ID" value="ENSCINP00000031129.1"/>
    <property type="gene ID" value="ENSCING00000020542.1"/>
</dbReference>
<protein>
    <submittedName>
        <fullName evidence="2">Uncharacterized protein</fullName>
    </submittedName>
</protein>
<evidence type="ECO:0000313" key="2">
    <source>
        <dbReference type="Ensembl" id="ENSCINP00000031129.1"/>
    </source>
</evidence>
<feature type="chain" id="PRO_5003578022" evidence="1">
    <location>
        <begin position="26"/>
        <end position="50"/>
    </location>
</feature>
<dbReference type="EMBL" id="EAAA01002383">
    <property type="status" value="NOT_ANNOTATED_CDS"/>
    <property type="molecule type" value="Genomic_DNA"/>
</dbReference>
<proteinExistence type="predicted"/>
<dbReference type="AlphaFoldDB" id="H2XN96"/>
<feature type="signal peptide" evidence="1">
    <location>
        <begin position="1"/>
        <end position="25"/>
    </location>
</feature>
<organism evidence="2 3">
    <name type="scientific">Ciona intestinalis</name>
    <name type="common">Transparent sea squirt</name>
    <name type="synonym">Ascidia intestinalis</name>
    <dbReference type="NCBI Taxonomy" id="7719"/>
    <lineage>
        <taxon>Eukaryota</taxon>
        <taxon>Metazoa</taxon>
        <taxon>Chordata</taxon>
        <taxon>Tunicata</taxon>
        <taxon>Ascidiacea</taxon>
        <taxon>Phlebobranchia</taxon>
        <taxon>Cionidae</taxon>
        <taxon>Ciona</taxon>
    </lineage>
</organism>
<reference evidence="2" key="4">
    <citation type="submission" date="2025-09" db="UniProtKB">
        <authorList>
            <consortium name="Ensembl"/>
        </authorList>
    </citation>
    <scope>IDENTIFICATION</scope>
</reference>
<dbReference type="InParanoid" id="H2XN96"/>